<evidence type="ECO:0000313" key="2">
    <source>
        <dbReference type="EMBL" id="MFC3897944.1"/>
    </source>
</evidence>
<evidence type="ECO:0000256" key="1">
    <source>
        <dbReference type="SAM" id="Phobius"/>
    </source>
</evidence>
<dbReference type="RefSeq" id="WP_382379440.1">
    <property type="nucleotide sequence ID" value="NZ_JBHRZI010000044.1"/>
</dbReference>
<keyword evidence="3" id="KW-1185">Reference proteome</keyword>
<dbReference type="InterPro" id="IPR046595">
    <property type="entry name" value="DUF6653"/>
</dbReference>
<keyword evidence="1" id="KW-0812">Transmembrane</keyword>
<gene>
    <name evidence="2" type="ORF">ACFOWZ_41310</name>
</gene>
<sequence>MVESVARAFRMDDEAWRRHANPWSVWTRFAAIPAMLRAIWSRTWIGAWCLVPIFAVVVWLWLNVKVFPPVSAPRSWTERGIYGERAWLEKRTAVPPDHRAVLRLLVAAGSVGFALVIWGLVALQVWPTVFGATLIVGAQLWRIDRFGWLWERVNGA</sequence>
<keyword evidence="1" id="KW-1133">Transmembrane helix</keyword>
<proteinExistence type="predicted"/>
<name>A0ABV8C7W4_9PSEU</name>
<feature type="transmembrane region" description="Helical" evidence="1">
    <location>
        <begin position="125"/>
        <end position="143"/>
    </location>
</feature>
<reference evidence="3" key="1">
    <citation type="journal article" date="2019" name="Int. J. Syst. Evol. Microbiol.">
        <title>The Global Catalogue of Microorganisms (GCM) 10K type strain sequencing project: providing services to taxonomists for standard genome sequencing and annotation.</title>
        <authorList>
            <consortium name="The Broad Institute Genomics Platform"/>
            <consortium name="The Broad Institute Genome Sequencing Center for Infectious Disease"/>
            <person name="Wu L."/>
            <person name="Ma J."/>
        </authorList>
    </citation>
    <scope>NUCLEOTIDE SEQUENCE [LARGE SCALE GENOMIC DNA]</scope>
    <source>
        <strain evidence="3">CGMCC 4.7405</strain>
    </source>
</reference>
<evidence type="ECO:0000313" key="3">
    <source>
        <dbReference type="Proteomes" id="UP001595690"/>
    </source>
</evidence>
<accession>A0ABV8C7W4</accession>
<keyword evidence="1" id="KW-0472">Membrane</keyword>
<comment type="caution">
    <text evidence="2">The sequence shown here is derived from an EMBL/GenBank/DDBJ whole genome shotgun (WGS) entry which is preliminary data.</text>
</comment>
<dbReference type="Pfam" id="PF20358">
    <property type="entry name" value="DUF6653"/>
    <property type="match status" value="1"/>
</dbReference>
<protein>
    <submittedName>
        <fullName evidence="2">DUF6653 family protein</fullName>
    </submittedName>
</protein>
<dbReference type="Proteomes" id="UP001595690">
    <property type="component" value="Unassembled WGS sequence"/>
</dbReference>
<organism evidence="2 3">
    <name type="scientific">Lentzea rhizosphaerae</name>
    <dbReference type="NCBI Taxonomy" id="2041025"/>
    <lineage>
        <taxon>Bacteria</taxon>
        <taxon>Bacillati</taxon>
        <taxon>Actinomycetota</taxon>
        <taxon>Actinomycetes</taxon>
        <taxon>Pseudonocardiales</taxon>
        <taxon>Pseudonocardiaceae</taxon>
        <taxon>Lentzea</taxon>
    </lineage>
</organism>
<dbReference type="EMBL" id="JBHRZI010000044">
    <property type="protein sequence ID" value="MFC3897944.1"/>
    <property type="molecule type" value="Genomic_DNA"/>
</dbReference>
<feature type="transmembrane region" description="Helical" evidence="1">
    <location>
        <begin position="45"/>
        <end position="64"/>
    </location>
</feature>